<evidence type="ECO:0000313" key="30">
    <source>
        <dbReference type="EMBL" id="RTS44777.1"/>
    </source>
</evidence>
<dbReference type="InterPro" id="IPR006317">
    <property type="entry name" value="Ubiquinol_cyt_c_Rdtase_Fe-S-su"/>
</dbReference>
<comment type="subunit">
    <text evidence="4 21">The main subunits of complex b-c1 are: cytochrome b, cytochrome c1 and the Rieske protein.</text>
</comment>
<dbReference type="Proteomes" id="UP000194857">
    <property type="component" value="Unassembled WGS sequence"/>
</dbReference>
<dbReference type="GO" id="GO:0008121">
    <property type="term" value="F:quinol-cytochrome-c reductase activity"/>
    <property type="evidence" value="ECO:0007669"/>
    <property type="project" value="UniProtKB-EC"/>
</dbReference>
<comment type="similarity">
    <text evidence="3">Belongs to the Rieske iron-sulfur protein family.</text>
</comment>
<evidence type="ECO:0000313" key="26">
    <source>
        <dbReference type="EMBL" id="OTI59364.1"/>
    </source>
</evidence>
<dbReference type="EMBL" id="CVVU01000011">
    <property type="protein sequence ID" value="CRN91290.1"/>
    <property type="molecule type" value="Genomic_DNA"/>
</dbReference>
<dbReference type="Proteomes" id="UP001297540">
    <property type="component" value="Chromosome"/>
</dbReference>
<evidence type="ECO:0000256" key="20">
    <source>
        <dbReference type="RuleBase" id="RU004494"/>
    </source>
</evidence>
<dbReference type="Gene3D" id="1.20.5.510">
    <property type="entry name" value="Single helix bin"/>
    <property type="match status" value="1"/>
</dbReference>
<evidence type="ECO:0000256" key="3">
    <source>
        <dbReference type="ARBA" id="ARBA00010651"/>
    </source>
</evidence>
<keyword evidence="9" id="KW-0812">Transmembrane</keyword>
<comment type="function">
    <text evidence="1">Component of the ubiquinol-cytochrome c reductase complex (complex III or cytochrome b-c1 complex), which is a respiratory chain that generates an electrochemical potential coupled to ATP synthesis.</text>
</comment>
<dbReference type="SUPFAM" id="SSF50022">
    <property type="entry name" value="ISP domain"/>
    <property type="match status" value="1"/>
</dbReference>
<reference evidence="25" key="10">
    <citation type="submission" date="2020-01" db="EMBL/GenBank/DDBJ databases">
        <title>Bacteria Cultured from War Wounds Associated with the Conflict in Eastern Ukraine.</title>
        <authorList>
            <person name="Snesrud E."/>
            <person name="Galac M.R."/>
            <person name="Mc Gann P."/>
            <person name="Valentine K."/>
            <person name="Viacheslav K."/>
        </authorList>
    </citation>
    <scope>NUCLEOTIDE SEQUENCE</scope>
    <source>
        <strain evidence="25">VNMU148</strain>
    </source>
</reference>
<evidence type="ECO:0000256" key="2">
    <source>
        <dbReference type="ARBA" id="ARBA00004162"/>
    </source>
</evidence>
<evidence type="ECO:0000313" key="27">
    <source>
        <dbReference type="EMBL" id="RCI74108.1"/>
    </source>
</evidence>
<keyword evidence="8" id="KW-1003">Cell membrane</keyword>
<feature type="domain" description="Rieske" evidence="22">
    <location>
        <begin position="84"/>
        <end position="189"/>
    </location>
</feature>
<dbReference type="GO" id="GO:0016491">
    <property type="term" value="F:oxidoreductase activity"/>
    <property type="evidence" value="ECO:0007669"/>
    <property type="project" value="UniProtKB-KW"/>
</dbReference>
<gene>
    <name evidence="27" type="primary">petA</name>
    <name evidence="28" type="ORF">ALP65_00499</name>
    <name evidence="26" type="ORF">CAZ10_21160</name>
    <name evidence="27" type="ORF">DT376_14740</name>
    <name evidence="30" type="ORF">DY940_18130</name>
    <name evidence="24" type="ORF">GNQ48_11355</name>
    <name evidence="25" type="ORF">GUL26_13445</name>
    <name evidence="29" type="ORF">IPC1295_15465</name>
    <name evidence="31" type="ORF">L4V69_30130</name>
    <name evidence="23" type="ORF">PAERUG_P19_London_7_VIM_2_05_10_00233</name>
</gene>
<dbReference type="GO" id="GO:0051537">
    <property type="term" value="F:2 iron, 2 sulfur cluster binding"/>
    <property type="evidence" value="ECO:0007669"/>
    <property type="project" value="UniProtKB-KW"/>
</dbReference>
<dbReference type="InterPro" id="IPR036922">
    <property type="entry name" value="Rieske_2Fe-2S_sf"/>
</dbReference>
<dbReference type="EMBL" id="CP136986">
    <property type="protein sequence ID" value="WOS76711.1"/>
    <property type="molecule type" value="Genomic_DNA"/>
</dbReference>
<dbReference type="EMBL" id="NSNE01000008">
    <property type="protein sequence ID" value="RPM15208.1"/>
    <property type="molecule type" value="Genomic_DNA"/>
</dbReference>
<keyword evidence="12" id="KW-1278">Translocase</keyword>
<evidence type="ECO:0000256" key="7">
    <source>
        <dbReference type="ARBA" id="ARBA00022448"/>
    </source>
</evidence>
<organism evidence="27 34">
    <name type="scientific">Pseudomonas aeruginosa</name>
    <dbReference type="NCBI Taxonomy" id="287"/>
    <lineage>
        <taxon>Bacteria</taxon>
        <taxon>Pseudomonadati</taxon>
        <taxon>Pseudomonadota</taxon>
        <taxon>Gammaproteobacteria</taxon>
        <taxon>Pseudomonadales</taxon>
        <taxon>Pseudomonadaceae</taxon>
        <taxon>Pseudomonas</taxon>
    </lineage>
</organism>
<evidence type="ECO:0000313" key="32">
    <source>
        <dbReference type="Proteomes" id="UP000045039"/>
    </source>
</evidence>
<evidence type="ECO:0000313" key="34">
    <source>
        <dbReference type="Proteomes" id="UP000253594"/>
    </source>
</evidence>
<keyword evidence="15" id="KW-0408">Iron</keyword>
<dbReference type="Proteomes" id="UP000253594">
    <property type="component" value="Unassembled WGS sequence"/>
</dbReference>
<evidence type="ECO:0000256" key="13">
    <source>
        <dbReference type="ARBA" id="ARBA00022982"/>
    </source>
</evidence>
<evidence type="ECO:0000256" key="9">
    <source>
        <dbReference type="ARBA" id="ARBA00022692"/>
    </source>
</evidence>
<evidence type="ECO:0000313" key="24">
    <source>
        <dbReference type="EMBL" id="MUI35606.1"/>
    </source>
</evidence>
<evidence type="ECO:0000313" key="36">
    <source>
        <dbReference type="Proteomes" id="UP000276985"/>
    </source>
</evidence>
<dbReference type="SMR" id="A0A069Q0N5"/>
<dbReference type="NCBIfam" id="TIGR01416">
    <property type="entry name" value="Rieske_proteo"/>
    <property type="match status" value="1"/>
</dbReference>
<dbReference type="GO" id="GO:0005886">
    <property type="term" value="C:plasma membrane"/>
    <property type="evidence" value="ECO:0007669"/>
    <property type="project" value="UniProtKB-SubCell"/>
</dbReference>
<evidence type="ECO:0000256" key="11">
    <source>
        <dbReference type="ARBA" id="ARBA00022723"/>
    </source>
</evidence>
<dbReference type="Proteomes" id="UP000433532">
    <property type="component" value="Unassembled WGS sequence"/>
</dbReference>
<dbReference type="EMBL" id="WOAD01000007">
    <property type="protein sequence ID" value="MUI35606.1"/>
    <property type="molecule type" value="Genomic_DNA"/>
</dbReference>
<comment type="catalytic activity">
    <reaction evidence="19 20">
        <text>a quinol + 2 Fe(III)-[cytochrome c](out) = a quinone + 2 Fe(II)-[cytochrome c](out) + 2 H(+)(out)</text>
        <dbReference type="Rhea" id="RHEA:11484"/>
        <dbReference type="Rhea" id="RHEA-COMP:10350"/>
        <dbReference type="Rhea" id="RHEA-COMP:14399"/>
        <dbReference type="ChEBI" id="CHEBI:15378"/>
        <dbReference type="ChEBI" id="CHEBI:24646"/>
        <dbReference type="ChEBI" id="CHEBI:29033"/>
        <dbReference type="ChEBI" id="CHEBI:29034"/>
        <dbReference type="ChEBI" id="CHEBI:132124"/>
        <dbReference type="EC" id="7.1.1.8"/>
    </reaction>
</comment>
<evidence type="ECO:0000256" key="16">
    <source>
        <dbReference type="ARBA" id="ARBA00023014"/>
    </source>
</evidence>
<evidence type="ECO:0000313" key="29">
    <source>
        <dbReference type="EMBL" id="RPM15208.1"/>
    </source>
</evidence>
<dbReference type="PANTHER" id="PTHR10134">
    <property type="entry name" value="CYTOCHROME B-C1 COMPLEX SUBUNIT RIESKE, MITOCHONDRIAL"/>
    <property type="match status" value="1"/>
</dbReference>
<evidence type="ECO:0000256" key="19">
    <source>
        <dbReference type="ARBA" id="ARBA00029351"/>
    </source>
</evidence>
<reference evidence="32" key="2">
    <citation type="submission" date="2015-06" db="EMBL/GenBank/DDBJ databases">
        <authorList>
            <person name="Radhakrishnan Rajesh"/>
            <person name="Underwood Anthony"/>
            <person name="Al-Shahib Ali"/>
        </authorList>
    </citation>
    <scope>NUCLEOTIDE SEQUENCE [LARGE SCALE GENOMIC DNA]</scope>
    <source>
        <strain evidence="32">P19_London_7_VIM_2_05_10</strain>
    </source>
</reference>
<dbReference type="eggNOG" id="COG0723">
    <property type="taxonomic scope" value="Bacteria"/>
</dbReference>
<accession>A0A1S1C2P9</accession>
<dbReference type="EMDB" id="EMD-40625"/>
<dbReference type="GO" id="GO:0046872">
    <property type="term" value="F:metal ion binding"/>
    <property type="evidence" value="ECO:0007669"/>
    <property type="project" value="UniProtKB-KW"/>
</dbReference>
<dbReference type="Proteomes" id="UP000270834">
    <property type="component" value="Unassembled WGS sequence"/>
</dbReference>
<evidence type="ECO:0000256" key="15">
    <source>
        <dbReference type="ARBA" id="ARBA00023004"/>
    </source>
</evidence>
<dbReference type="Proteomes" id="UP000284767">
    <property type="component" value="Unassembled WGS sequence"/>
</dbReference>
<reference evidence="29 37" key="4">
    <citation type="submission" date="2017-08" db="EMBL/GenBank/DDBJ databases">
        <authorList>
            <person name="Feschi L."/>
            <person name="Jeukens J."/>
            <person name="Emond-Rheault J.-G."/>
            <person name="Kukavica-Ibrulj I."/>
            <person name="Boyle B."/>
            <person name="Levesque R.C."/>
        </authorList>
    </citation>
    <scope>NUCLEOTIDE SEQUENCE [LARGE SCALE GENOMIC DNA]</scope>
    <source>
        <strain evidence="29 37">PA-W36</strain>
    </source>
</reference>
<evidence type="ECO:0000313" key="35">
    <source>
        <dbReference type="Proteomes" id="UP000270834"/>
    </source>
</evidence>
<comment type="subcellular location">
    <subcellularLocation>
        <location evidence="2">Cell membrane</location>
        <topology evidence="2">Single-pass membrane protein</topology>
    </subcellularLocation>
</comment>
<keyword evidence="7 20" id="KW-0813">Transport</keyword>
<evidence type="ECO:0000313" key="38">
    <source>
        <dbReference type="Proteomes" id="UP000433532"/>
    </source>
</evidence>
<dbReference type="EMBL" id="RBSQ01000406">
    <property type="protein sequence ID" value="RMS58798.1"/>
    <property type="molecule type" value="Genomic_DNA"/>
</dbReference>
<dbReference type="Proteomes" id="UP000644192">
    <property type="component" value="Unassembled WGS sequence"/>
</dbReference>
<dbReference type="PROSITE" id="PS51318">
    <property type="entry name" value="TAT"/>
    <property type="match status" value="1"/>
</dbReference>
<dbReference type="InterPro" id="IPR006311">
    <property type="entry name" value="TAT_signal"/>
</dbReference>
<proteinExistence type="inferred from homology"/>
<accession>A0A069Q0N5</accession>
<protein>
    <recommendedName>
        <fullName evidence="6 20">Ubiquinol-cytochrome c reductase iron-sulfur subunit</fullName>
        <ecNumber evidence="5 20">7.1.1.8</ecNumber>
    </recommendedName>
</protein>
<evidence type="ECO:0000256" key="10">
    <source>
        <dbReference type="ARBA" id="ARBA00022714"/>
    </source>
</evidence>
<sequence length="197" mass="20828">MSNDGVNAGRRRFLVAATSVVGAAGAVGAAVPFVGSWFPSAKAKAAGAPVQVNVGKIDPGQQIIAEWRGKPVFIVHRTKEMLDALPSLEGQLADPDSKASEQPEYVDPKLRSIKPELAVIVGICTHLGCSPTFRPEVAPADLGPDWKGGYFCPCHGSHYDLAGRVYKGQPAPLNLPIPPYTFDADDVITIGVDQEKA</sequence>
<evidence type="ECO:0000256" key="5">
    <source>
        <dbReference type="ARBA" id="ARBA00012951"/>
    </source>
</evidence>
<reference evidence="27 34" key="5">
    <citation type="submission" date="2018-07" db="EMBL/GenBank/DDBJ databases">
        <title>Mechanisms of high-level aminoglycoside resistance among Gram-negative pathogens in Brazil.</title>
        <authorList>
            <person name="Ballaben A.S."/>
            <person name="Darini A.L.C."/>
            <person name="Doi Y."/>
        </authorList>
    </citation>
    <scope>NUCLEOTIDE SEQUENCE [LARGE SCALE GENOMIC DNA]</scope>
    <source>
        <strain evidence="27 34">B2-305</strain>
    </source>
</reference>
<dbReference type="InterPro" id="IPR019470">
    <property type="entry name" value="Ubiq_cytC_Rdtase_Fe-S_su_TAT"/>
</dbReference>
<dbReference type="GeneID" id="77222932"/>
<evidence type="ECO:0000256" key="14">
    <source>
        <dbReference type="ARBA" id="ARBA00022989"/>
    </source>
</evidence>
<dbReference type="OMA" id="KRTWLIA"/>
<dbReference type="Proteomes" id="UP000276985">
    <property type="component" value="Unassembled WGS sequence"/>
</dbReference>
<evidence type="ECO:0000256" key="8">
    <source>
        <dbReference type="ARBA" id="ARBA00022475"/>
    </source>
</evidence>
<dbReference type="InterPro" id="IPR017941">
    <property type="entry name" value="Rieske_2Fe-2S"/>
</dbReference>
<reference evidence="30 36" key="7">
    <citation type="submission" date="2018-12" db="EMBL/GenBank/DDBJ databases">
        <title>Pseudomonas aeruginosa Diversity Panel.</title>
        <authorList>
            <person name="Snesrud E."/>
            <person name="Mcgann P."/>
        </authorList>
    </citation>
    <scope>NUCLEOTIDE SEQUENCE [LARGE SCALE GENOMIC DNA]</scope>
    <source>
        <strain evidence="30 36">MRSN6241</strain>
    </source>
</reference>
<dbReference type="EMBL" id="QORE01000446">
    <property type="protein sequence ID" value="RCI74108.1"/>
    <property type="molecule type" value="Genomic_DNA"/>
</dbReference>
<name>A0A069Q0N5_PSEAI</name>
<evidence type="ECO:0000256" key="6">
    <source>
        <dbReference type="ARBA" id="ARBA00019816"/>
    </source>
</evidence>
<keyword evidence="18" id="KW-1015">Disulfide bond</keyword>
<evidence type="ECO:0000256" key="18">
    <source>
        <dbReference type="ARBA" id="ARBA00023157"/>
    </source>
</evidence>
<reference evidence="23" key="1">
    <citation type="submission" date="2015-06" db="EMBL/GenBank/DDBJ databases">
        <authorList>
            <person name="Radhakrishnan R."/>
            <person name="Underwood A."/>
            <person name="Al-Shahib A."/>
        </authorList>
    </citation>
    <scope>NUCLEOTIDE SEQUENCE</scope>
    <source>
        <strain evidence="23">P19_London_7_VIM_2_05_10</strain>
    </source>
</reference>
<reference evidence="31" key="11">
    <citation type="submission" date="2023-06" db="EMBL/GenBank/DDBJ databases">
        <authorList>
            <consortium name="Clinical and Environmental Microbiology Branch: Whole genome sequencing antimicrobial resistance pathogens in the healthcare setting"/>
        </authorList>
    </citation>
    <scope>NUCLEOTIDE SEQUENCE</scope>
    <source>
        <strain evidence="31">2021CK-01020</strain>
    </source>
</reference>
<dbReference type="FunFam" id="1.20.5.510:FF:000003">
    <property type="entry name" value="Ubiquinol-cytochrome c reductase iron-sulfur subunit"/>
    <property type="match status" value="1"/>
</dbReference>
<reference evidence="24 38" key="9">
    <citation type="submission" date="2019-11" db="EMBL/GenBank/DDBJ databases">
        <title>Genomes of ocular Pseudomonas aeruginosa isolates.</title>
        <authorList>
            <person name="Khan M."/>
            <person name="Rice S.A."/>
            <person name="Willcox M.D.P."/>
            <person name="Stapleton F."/>
        </authorList>
    </citation>
    <scope>NUCLEOTIDE SEQUENCE [LARGE SCALE GENOMIC DNA]</scope>
    <source>
        <strain evidence="24 38">PA221</strain>
    </source>
</reference>
<keyword evidence="10" id="KW-0001">2Fe-2S</keyword>
<comment type="cofactor">
    <cofactor evidence="20">
        <name>[2Fe-2S] cluster</name>
        <dbReference type="ChEBI" id="CHEBI:190135"/>
    </cofactor>
    <text evidence="20">Binds 1 [2Fe-2S] cluster per subunit.</text>
</comment>
<reference evidence="26 33" key="3">
    <citation type="submission" date="2017-05" db="EMBL/GenBank/DDBJ databases">
        <authorList>
            <person name="Song R."/>
            <person name="Chenine A.L."/>
            <person name="Ruprecht R.M."/>
        </authorList>
    </citation>
    <scope>NUCLEOTIDE SEQUENCE [LARGE SCALE GENOMIC DNA]</scope>
    <source>
        <strain evidence="26 33">S567_C10_BS</strain>
    </source>
</reference>
<evidence type="ECO:0000256" key="21">
    <source>
        <dbReference type="RuleBase" id="RU004497"/>
    </source>
</evidence>
<reference evidence="31" key="12">
    <citation type="submission" date="2023-10" db="EMBL/GenBank/DDBJ databases">
        <title>Pathogen: clinical or host-associated sample.</title>
        <authorList>
            <person name="Hergert J."/>
            <person name="Casey R."/>
            <person name="Wagner J."/>
            <person name="Young E.L."/>
            <person name="Oakeson K.F."/>
        </authorList>
    </citation>
    <scope>NUCLEOTIDE SEQUENCE</scope>
    <source>
        <strain evidence="31">2021CK-01020</strain>
    </source>
</reference>
<comment type="miscellaneous">
    <text evidence="20">The Rieske protein is a high potential 2Fe-2S protein.</text>
</comment>
<dbReference type="EMBL" id="NFFZ01000011">
    <property type="protein sequence ID" value="OTI59364.1"/>
    <property type="molecule type" value="Genomic_DNA"/>
</dbReference>
<dbReference type="InterPro" id="IPR014349">
    <property type="entry name" value="Rieske_Fe-S_prot"/>
</dbReference>
<evidence type="ECO:0000313" key="28">
    <source>
        <dbReference type="EMBL" id="RMS58798.1"/>
    </source>
</evidence>
<dbReference type="EMBL" id="WXZT01000009">
    <property type="protein sequence ID" value="MZZ13255.1"/>
    <property type="molecule type" value="Genomic_DNA"/>
</dbReference>
<keyword evidence="27" id="KW-0560">Oxidoreductase</keyword>
<dbReference type="RefSeq" id="WP_003100631.1">
    <property type="nucleotide sequence ID" value="NZ_AP014622.1"/>
</dbReference>
<keyword evidence="13 20" id="KW-0249">Electron transport</keyword>
<reference evidence="28 35" key="6">
    <citation type="submission" date="2018-08" db="EMBL/GenBank/DDBJ databases">
        <title>Recombination of ecologically and evolutionarily significant loci maintains genetic cohesion in the Pseudomonas syringae species complex.</title>
        <authorList>
            <person name="Dillon M."/>
            <person name="Thakur S."/>
            <person name="Almeida R.N.D."/>
            <person name="Weir B.S."/>
            <person name="Guttman D.S."/>
        </authorList>
    </citation>
    <scope>NUCLEOTIDE SEQUENCE [LARGE SCALE GENOMIC DNA]</scope>
    <source>
        <strain evidence="28 35">ICMP 7846</strain>
    </source>
</reference>
<evidence type="ECO:0000256" key="12">
    <source>
        <dbReference type="ARBA" id="ARBA00022967"/>
    </source>
</evidence>
<keyword evidence="11" id="KW-0479">Metal-binding</keyword>
<reference evidence="29 37" key="8">
    <citation type="submission" date="2019-01" db="EMBL/GenBank/DDBJ databases">
        <title>The Pseudomonas aeruginosa pan-genome provides new insights on its population structure, horizontal gene transfer and pathogenicity.</title>
        <authorList>
            <person name="Freschi L."/>
            <person name="Vincent A.T."/>
            <person name="Jeukens J."/>
            <person name="Emond-Rheault J.-G."/>
            <person name="Kukavica-Ibrulj I."/>
            <person name="Dupont M.-J."/>
            <person name="Charette S.J."/>
            <person name="Boyle B."/>
            <person name="Levesque R.C."/>
        </authorList>
    </citation>
    <scope>NUCLEOTIDE SEQUENCE [LARGE SCALE GENOMIC DNA]</scope>
    <source>
        <strain evidence="29 37">PA-W36</strain>
    </source>
</reference>
<dbReference type="EMDB" id="EMD-40601"/>
<dbReference type="PROSITE" id="PS51296">
    <property type="entry name" value="RIESKE"/>
    <property type="match status" value="1"/>
</dbReference>
<dbReference type="Proteomes" id="UP000045039">
    <property type="component" value="Unassembled WGS sequence"/>
</dbReference>
<dbReference type="Pfam" id="PF00355">
    <property type="entry name" value="Rieske"/>
    <property type="match status" value="1"/>
</dbReference>
<evidence type="ECO:0000313" key="33">
    <source>
        <dbReference type="Proteomes" id="UP000194857"/>
    </source>
</evidence>
<dbReference type="FunFam" id="2.102.10.10:FF:000008">
    <property type="entry name" value="Ubiquinol-cytochrome c reductase iron-sulfur subunit"/>
    <property type="match status" value="1"/>
</dbReference>
<keyword evidence="14" id="KW-1133">Transmembrane helix</keyword>
<dbReference type="InterPro" id="IPR005805">
    <property type="entry name" value="Rieske_Fe-S_prot_C"/>
</dbReference>
<dbReference type="Pfam" id="PF10399">
    <property type="entry name" value="UCR_Fe-S_N"/>
    <property type="match status" value="1"/>
</dbReference>
<evidence type="ECO:0000256" key="4">
    <source>
        <dbReference type="ARBA" id="ARBA00011649"/>
    </source>
</evidence>
<evidence type="ECO:0000313" key="37">
    <source>
        <dbReference type="Proteomes" id="UP000284767"/>
    </source>
</evidence>
<evidence type="ECO:0000259" key="22">
    <source>
        <dbReference type="PROSITE" id="PS51296"/>
    </source>
</evidence>
<dbReference type="Gene3D" id="2.102.10.10">
    <property type="entry name" value="Rieske [2Fe-2S] iron-sulphur domain"/>
    <property type="match status" value="1"/>
</dbReference>
<dbReference type="EC" id="7.1.1.8" evidence="5 20"/>
<dbReference type="EMBL" id="RXTL01000022">
    <property type="protein sequence ID" value="RTS44777.1"/>
    <property type="molecule type" value="Genomic_DNA"/>
</dbReference>
<evidence type="ECO:0000313" key="25">
    <source>
        <dbReference type="EMBL" id="MZZ13255.1"/>
    </source>
</evidence>
<evidence type="ECO:0000256" key="1">
    <source>
        <dbReference type="ARBA" id="ARBA00002444"/>
    </source>
</evidence>
<dbReference type="PRINTS" id="PR00162">
    <property type="entry name" value="RIESKE"/>
</dbReference>
<evidence type="ECO:0000256" key="17">
    <source>
        <dbReference type="ARBA" id="ARBA00023136"/>
    </source>
</evidence>
<dbReference type="CDD" id="cd03470">
    <property type="entry name" value="Rieske_cytochrome_bc1"/>
    <property type="match status" value="1"/>
</dbReference>
<evidence type="ECO:0000313" key="31">
    <source>
        <dbReference type="EMBL" id="WOS76711.1"/>
    </source>
</evidence>
<keyword evidence="17" id="KW-0472">Membrane</keyword>
<evidence type="ECO:0000313" key="23">
    <source>
        <dbReference type="EMBL" id="CRN91290.1"/>
    </source>
</evidence>
<dbReference type="AlphaFoldDB" id="A0A069Q0N5"/>
<keyword evidence="16" id="KW-0411">Iron-sulfur</keyword>